<gene>
    <name evidence="1" type="ORF">H8876_06520</name>
</gene>
<evidence type="ECO:0000313" key="2">
    <source>
        <dbReference type="Proteomes" id="UP000644115"/>
    </source>
</evidence>
<dbReference type="InterPro" id="IPR004027">
    <property type="entry name" value="SEC_C_motif"/>
</dbReference>
<dbReference type="Proteomes" id="UP000644115">
    <property type="component" value="Unassembled WGS sequence"/>
</dbReference>
<organism evidence="1 2">
    <name type="scientific">Lentihominibacter faecis</name>
    <dbReference type="NCBI Taxonomy" id="2764712"/>
    <lineage>
        <taxon>Bacteria</taxon>
        <taxon>Bacillati</taxon>
        <taxon>Bacillota</taxon>
        <taxon>Clostridia</taxon>
        <taxon>Peptostreptococcales</taxon>
        <taxon>Anaerovoracaceae</taxon>
        <taxon>Lentihominibacter</taxon>
    </lineage>
</organism>
<sequence>CIRDSNYYPISGSMKKLAENDILIVYHDTLLIIEVKAGAFVYTSPLTDYPAHVKSYRTLIEKADHQCDRTAEYINSNSTAEFYNQDKTKKLAVNKADYNYIYQISVTVDNINEVAARAEKMGFFKLKSDAISISVDDLIVYSEYFESPLIFMHYLMQRKAATTVPTLALYDELDHLGMYIKDNCYTYKMEDLDPDSKYFYAGYREDLDKYFGALYAKGPSVKKPVQDMQPLFMKMISVIEKGSEENKVWLSSYLLNLSYDGRKNFEENINAVYNRQSIEKREFPVIFGGDGKSVKMTCFVKQEGIASIGMNEKQDYIFATMIWNNEERRACIELAYDKNGQLLNVSGREFSIDEIDEGDFDRLKLLGAENAARRVELHKKRNRKIGRNEKCPCGSGKKYKHCCGR</sequence>
<evidence type="ECO:0000313" key="1">
    <source>
        <dbReference type="EMBL" id="MBC5999650.1"/>
    </source>
</evidence>
<reference evidence="1" key="1">
    <citation type="submission" date="2020-08" db="EMBL/GenBank/DDBJ databases">
        <authorList>
            <person name="Liu C."/>
            <person name="Sun Q."/>
        </authorList>
    </citation>
    <scope>NUCLEOTIDE SEQUENCE</scope>
    <source>
        <strain evidence="1">BX16</strain>
    </source>
</reference>
<dbReference type="SUPFAM" id="SSF103642">
    <property type="entry name" value="Sec-C motif"/>
    <property type="match status" value="1"/>
</dbReference>
<protein>
    <submittedName>
        <fullName evidence="1">SEC-C domain-containing protein</fullName>
    </submittedName>
</protein>
<dbReference type="RefSeq" id="WP_249287064.1">
    <property type="nucleotide sequence ID" value="NZ_JACRWC010000081.1"/>
</dbReference>
<dbReference type="Pfam" id="PF02810">
    <property type="entry name" value="SEC-C"/>
    <property type="match status" value="1"/>
</dbReference>
<name>A0A923SRR0_9FIRM</name>
<keyword evidence="2" id="KW-1185">Reference proteome</keyword>
<feature type="non-terminal residue" evidence="1">
    <location>
        <position position="1"/>
    </location>
</feature>
<proteinExistence type="predicted"/>
<dbReference type="AlphaFoldDB" id="A0A923SRR0"/>
<dbReference type="Gene3D" id="3.10.450.50">
    <property type="match status" value="1"/>
</dbReference>
<accession>A0A923SRR0</accession>
<dbReference type="EMBL" id="JACRWC010000081">
    <property type="protein sequence ID" value="MBC5999650.1"/>
    <property type="molecule type" value="Genomic_DNA"/>
</dbReference>
<comment type="caution">
    <text evidence="1">The sequence shown here is derived from an EMBL/GenBank/DDBJ whole genome shotgun (WGS) entry which is preliminary data.</text>
</comment>